<reference evidence="2" key="1">
    <citation type="journal article" date="2021" name="Front. Microbiol.">
        <title>Comprehensive Comparative Genomics and Phenotyping of Methylobacterium Species.</title>
        <authorList>
            <person name="Alessa O."/>
            <person name="Ogura Y."/>
            <person name="Fujitani Y."/>
            <person name="Takami H."/>
            <person name="Hayashi T."/>
            <person name="Sahin N."/>
            <person name="Tani A."/>
        </authorList>
    </citation>
    <scope>NUCLEOTIDE SEQUENCE</scope>
    <source>
        <strain evidence="2">DSM 17168</strain>
    </source>
</reference>
<dbReference type="Proteomes" id="UP001055153">
    <property type="component" value="Unassembled WGS sequence"/>
</dbReference>
<dbReference type="RefSeq" id="WP_238240339.1">
    <property type="nucleotide sequence ID" value="NZ_BPQQ01000066.1"/>
</dbReference>
<name>A0ABQ4SL21_9HYPH</name>
<feature type="region of interest" description="Disordered" evidence="1">
    <location>
        <begin position="52"/>
        <end position="76"/>
    </location>
</feature>
<sequence>MVEGEPSLDELVAEPIVRMMMASDGVDIAAFKRLLEDVRRVLESRRRALLDPLDGDASCQHADQEHIRHGDQGSGA</sequence>
<keyword evidence="3" id="KW-1185">Reference proteome</keyword>
<proteinExistence type="predicted"/>
<evidence type="ECO:0000313" key="2">
    <source>
        <dbReference type="EMBL" id="GJE03001.1"/>
    </source>
</evidence>
<evidence type="ECO:0000256" key="1">
    <source>
        <dbReference type="SAM" id="MobiDB-lite"/>
    </source>
</evidence>
<evidence type="ECO:0000313" key="3">
    <source>
        <dbReference type="Proteomes" id="UP001055153"/>
    </source>
</evidence>
<reference evidence="2" key="2">
    <citation type="submission" date="2021-08" db="EMBL/GenBank/DDBJ databases">
        <authorList>
            <person name="Tani A."/>
            <person name="Ola A."/>
            <person name="Ogura Y."/>
            <person name="Katsura K."/>
            <person name="Hayashi T."/>
        </authorList>
    </citation>
    <scope>NUCLEOTIDE SEQUENCE</scope>
    <source>
        <strain evidence="2">DSM 17168</strain>
    </source>
</reference>
<accession>A0ABQ4SL21</accession>
<feature type="compositionally biased region" description="Basic and acidic residues" evidence="1">
    <location>
        <begin position="62"/>
        <end position="76"/>
    </location>
</feature>
<gene>
    <name evidence="2" type="ORF">GMJLKIPL_4952</name>
</gene>
<dbReference type="EMBL" id="BPQQ01000066">
    <property type="protein sequence ID" value="GJE03001.1"/>
    <property type="molecule type" value="Genomic_DNA"/>
</dbReference>
<comment type="caution">
    <text evidence="2">The sequence shown here is derived from an EMBL/GenBank/DDBJ whole genome shotgun (WGS) entry which is preliminary data.</text>
</comment>
<organism evidence="2 3">
    <name type="scientific">Methylobacterium isbiliense</name>
    <dbReference type="NCBI Taxonomy" id="315478"/>
    <lineage>
        <taxon>Bacteria</taxon>
        <taxon>Pseudomonadati</taxon>
        <taxon>Pseudomonadota</taxon>
        <taxon>Alphaproteobacteria</taxon>
        <taxon>Hyphomicrobiales</taxon>
        <taxon>Methylobacteriaceae</taxon>
        <taxon>Methylobacterium</taxon>
    </lineage>
</organism>
<protein>
    <submittedName>
        <fullName evidence="2">Uncharacterized protein</fullName>
    </submittedName>
</protein>